<evidence type="ECO:0000256" key="6">
    <source>
        <dbReference type="ARBA" id="ARBA00023163"/>
    </source>
</evidence>
<dbReference type="SUPFAM" id="SSF52172">
    <property type="entry name" value="CheY-like"/>
    <property type="match status" value="1"/>
</dbReference>
<dbReference type="RefSeq" id="WP_319836266.1">
    <property type="nucleotide sequence ID" value="NZ_CP137624.1"/>
</dbReference>
<dbReference type="PROSITE" id="PS50110">
    <property type="entry name" value="RESPONSE_REGULATORY"/>
    <property type="match status" value="1"/>
</dbReference>
<dbReference type="InterPro" id="IPR036388">
    <property type="entry name" value="WH-like_DNA-bd_sf"/>
</dbReference>
<dbReference type="CDD" id="cd00383">
    <property type="entry name" value="trans_reg_C"/>
    <property type="match status" value="1"/>
</dbReference>
<dbReference type="PANTHER" id="PTHR48111">
    <property type="entry name" value="REGULATOR OF RPOS"/>
    <property type="match status" value="1"/>
</dbReference>
<organism evidence="11 12">
    <name type="scientific">Lysinibacillus louembei</name>
    <dbReference type="NCBI Taxonomy" id="1470088"/>
    <lineage>
        <taxon>Bacteria</taxon>
        <taxon>Bacillati</taxon>
        <taxon>Bacillota</taxon>
        <taxon>Bacilli</taxon>
        <taxon>Bacillales</taxon>
        <taxon>Bacillaceae</taxon>
        <taxon>Lysinibacillus</taxon>
    </lineage>
</organism>
<evidence type="ECO:0000313" key="11">
    <source>
        <dbReference type="EMBL" id="WPK11193.1"/>
    </source>
</evidence>
<name>A0ABZ0RWI9_9BACI</name>
<dbReference type="InterPro" id="IPR039420">
    <property type="entry name" value="WalR-like"/>
</dbReference>
<dbReference type="Pfam" id="PF00486">
    <property type="entry name" value="Trans_reg_C"/>
    <property type="match status" value="1"/>
</dbReference>
<feature type="modified residue" description="4-aspartylphosphate" evidence="7">
    <location>
        <position position="52"/>
    </location>
</feature>
<evidence type="ECO:0000313" key="12">
    <source>
        <dbReference type="Proteomes" id="UP001322664"/>
    </source>
</evidence>
<dbReference type="InterPro" id="IPR011006">
    <property type="entry name" value="CheY-like_superfamily"/>
</dbReference>
<keyword evidence="3" id="KW-0902">Two-component regulatory system</keyword>
<feature type="domain" description="Response regulatory" evidence="9">
    <location>
        <begin position="3"/>
        <end position="116"/>
    </location>
</feature>
<dbReference type="InterPro" id="IPR016032">
    <property type="entry name" value="Sig_transdc_resp-reg_C-effctor"/>
</dbReference>
<dbReference type="InterPro" id="IPR001867">
    <property type="entry name" value="OmpR/PhoB-type_DNA-bd"/>
</dbReference>
<gene>
    <name evidence="11" type="ORF">R6U77_15045</name>
</gene>
<dbReference type="Pfam" id="PF00072">
    <property type="entry name" value="Response_reg"/>
    <property type="match status" value="1"/>
</dbReference>
<dbReference type="CDD" id="cd17574">
    <property type="entry name" value="REC_OmpR"/>
    <property type="match status" value="1"/>
</dbReference>
<evidence type="ECO:0000256" key="5">
    <source>
        <dbReference type="ARBA" id="ARBA00023125"/>
    </source>
</evidence>
<evidence type="ECO:0000256" key="3">
    <source>
        <dbReference type="ARBA" id="ARBA00023012"/>
    </source>
</evidence>
<evidence type="ECO:0000256" key="7">
    <source>
        <dbReference type="PROSITE-ProRule" id="PRU00169"/>
    </source>
</evidence>
<dbReference type="Proteomes" id="UP001322664">
    <property type="component" value="Chromosome"/>
</dbReference>
<dbReference type="EMBL" id="CP137624">
    <property type="protein sequence ID" value="WPK11193.1"/>
    <property type="molecule type" value="Genomic_DNA"/>
</dbReference>
<keyword evidence="12" id="KW-1185">Reference proteome</keyword>
<feature type="domain" description="OmpR/PhoB-type" evidence="10">
    <location>
        <begin position="125"/>
        <end position="223"/>
    </location>
</feature>
<reference evidence="11 12" key="1">
    <citation type="submission" date="2023-09" db="EMBL/GenBank/DDBJ databases">
        <authorList>
            <person name="Page C.A."/>
            <person name="Perez-Diaz I.M."/>
        </authorList>
    </citation>
    <scope>NUCLEOTIDE SEQUENCE [LARGE SCALE GENOMIC DNA]</scope>
    <source>
        <strain evidence="11 12">Ll15</strain>
    </source>
</reference>
<evidence type="ECO:0000256" key="2">
    <source>
        <dbReference type="ARBA" id="ARBA00022553"/>
    </source>
</evidence>
<dbReference type="SMART" id="SM00862">
    <property type="entry name" value="Trans_reg_C"/>
    <property type="match status" value="1"/>
</dbReference>
<dbReference type="PANTHER" id="PTHR48111:SF22">
    <property type="entry name" value="REGULATOR OF RPOS"/>
    <property type="match status" value="1"/>
</dbReference>
<proteinExistence type="predicted"/>
<evidence type="ECO:0000256" key="8">
    <source>
        <dbReference type="PROSITE-ProRule" id="PRU01091"/>
    </source>
</evidence>
<protein>
    <submittedName>
        <fullName evidence="11">Response regulator transcription factor</fullName>
    </submittedName>
</protein>
<sequence>MKKILLVEDEKNISRFIELELKHEQFDVTCVFDGREGLTEALANPYDCILLDVMLPQLNGIEVCRRVRQQSQVPIILLTARDAVMDRVAGLDAGADDYIVKPFAIEELLARIRSIMRRTGNQTMADKLLICRNLEIDMEAYEVTFEQKRLDLTKTEYDLLVFLAQNLNKVCTRERILEAVWGFDSEVETNVVDVYIRHLRTKLKTTEQPYIETVRGVGYVMRG</sequence>
<evidence type="ECO:0000256" key="1">
    <source>
        <dbReference type="ARBA" id="ARBA00004496"/>
    </source>
</evidence>
<dbReference type="Gene3D" id="1.10.10.10">
    <property type="entry name" value="Winged helix-like DNA-binding domain superfamily/Winged helix DNA-binding domain"/>
    <property type="match status" value="1"/>
</dbReference>
<keyword evidence="5 8" id="KW-0238">DNA-binding</keyword>
<evidence type="ECO:0000259" key="9">
    <source>
        <dbReference type="PROSITE" id="PS50110"/>
    </source>
</evidence>
<keyword evidence="4" id="KW-0805">Transcription regulation</keyword>
<dbReference type="Gene3D" id="3.40.50.2300">
    <property type="match status" value="1"/>
</dbReference>
<dbReference type="SUPFAM" id="SSF46894">
    <property type="entry name" value="C-terminal effector domain of the bipartite response regulators"/>
    <property type="match status" value="1"/>
</dbReference>
<dbReference type="SMART" id="SM00448">
    <property type="entry name" value="REC"/>
    <property type="match status" value="1"/>
</dbReference>
<comment type="subcellular location">
    <subcellularLocation>
        <location evidence="1">Cytoplasm</location>
    </subcellularLocation>
</comment>
<evidence type="ECO:0000256" key="4">
    <source>
        <dbReference type="ARBA" id="ARBA00023015"/>
    </source>
</evidence>
<accession>A0ABZ0RWI9</accession>
<dbReference type="Gene3D" id="6.10.250.690">
    <property type="match status" value="1"/>
</dbReference>
<feature type="DNA-binding region" description="OmpR/PhoB-type" evidence="8">
    <location>
        <begin position="125"/>
        <end position="223"/>
    </location>
</feature>
<evidence type="ECO:0000259" key="10">
    <source>
        <dbReference type="PROSITE" id="PS51755"/>
    </source>
</evidence>
<keyword evidence="6" id="KW-0804">Transcription</keyword>
<dbReference type="InterPro" id="IPR001789">
    <property type="entry name" value="Sig_transdc_resp-reg_receiver"/>
</dbReference>
<keyword evidence="2 7" id="KW-0597">Phosphoprotein</keyword>
<dbReference type="PROSITE" id="PS51755">
    <property type="entry name" value="OMPR_PHOB"/>
    <property type="match status" value="1"/>
</dbReference>